<organism evidence="3 4">
    <name type="scientific">Arthrobacter terrae</name>
    <dbReference type="NCBI Taxonomy" id="2935737"/>
    <lineage>
        <taxon>Bacteria</taxon>
        <taxon>Bacillati</taxon>
        <taxon>Actinomycetota</taxon>
        <taxon>Actinomycetes</taxon>
        <taxon>Micrococcales</taxon>
        <taxon>Micrococcaceae</taxon>
        <taxon>Arthrobacter</taxon>
    </lineage>
</organism>
<keyword evidence="2" id="KW-1133">Transmembrane helix</keyword>
<dbReference type="Proteomes" id="UP000655366">
    <property type="component" value="Unassembled WGS sequence"/>
</dbReference>
<name>A0A931CKQ4_9MICC</name>
<proteinExistence type="predicted"/>
<evidence type="ECO:0000313" key="4">
    <source>
        <dbReference type="Proteomes" id="UP000655366"/>
    </source>
</evidence>
<feature type="region of interest" description="Disordered" evidence="1">
    <location>
        <begin position="513"/>
        <end position="535"/>
    </location>
</feature>
<reference evidence="3 4" key="1">
    <citation type="submission" date="2020-11" db="EMBL/GenBank/DDBJ databases">
        <title>Arthrobacter antarcticus sp. nov., isolated from Antarctic Soil.</title>
        <authorList>
            <person name="Li J."/>
        </authorList>
    </citation>
    <scope>NUCLEOTIDE SEQUENCE [LARGE SCALE GENOMIC DNA]</scope>
    <source>
        <strain evidence="3 4">Z1-20</strain>
    </source>
</reference>
<gene>
    <name evidence="3" type="ORF">IV500_00550</name>
</gene>
<sequence>MSGHDGFVLRAPWYVRERQPAFGLRDRRALRPQIQMYNNAQFVKNTLMRDPRDSLKASQDDFWSYPVPNTPSLSAKGRERLATSRLLHTKLRKLYQPTHERFYAVVVEVFCDAPGLPRAGSHTDIEVRMVMRRQHTSVTGQRKPVRRLARNLLVEMAKSEDISFDADQEPDADIRDVWWADAAWHRRFAEDNADLLAEVGGHTDAQAWMVDGAGSGQWRTLGTPPGPDRSPDAEEDFPLWRLPPREEDCAQARTRSLWFGIIPTFSGAHWVDGDKKVQPKLDDHGIYELQCFVRQPAPRGQEGCPPKIWWGEPSEPFRLAAPFDPDGTKNHVVSITLPDLRRLAAHAGQPQGPGGARMITPPQSQFVFNPFNGIPKSGTGKIGGGGGICTFAFELFFMVAFFLFLMFLPIVIFAFQLWWLLALRFCIPPSISFSVMAAFFAQGKLLAAAEADAEFSMKFDAAFGTESKVLADTDRSPGWAKQLDDVKAPLSGVKVFSNDAALTGAMVAANDPADAVKPAPPPVETKPADPLCASP</sequence>
<dbReference type="AlphaFoldDB" id="A0A931CKQ4"/>
<feature type="transmembrane region" description="Helical" evidence="2">
    <location>
        <begin position="395"/>
        <end position="421"/>
    </location>
</feature>
<keyword evidence="4" id="KW-1185">Reference proteome</keyword>
<protein>
    <submittedName>
        <fullName evidence="3">Uncharacterized protein</fullName>
    </submittedName>
</protein>
<evidence type="ECO:0000256" key="2">
    <source>
        <dbReference type="SAM" id="Phobius"/>
    </source>
</evidence>
<keyword evidence="2" id="KW-0812">Transmembrane</keyword>
<keyword evidence="2" id="KW-0472">Membrane</keyword>
<evidence type="ECO:0000256" key="1">
    <source>
        <dbReference type="SAM" id="MobiDB-lite"/>
    </source>
</evidence>
<accession>A0A931CKQ4</accession>
<comment type="caution">
    <text evidence="3">The sequence shown here is derived from an EMBL/GenBank/DDBJ whole genome shotgun (WGS) entry which is preliminary data.</text>
</comment>
<evidence type="ECO:0000313" key="3">
    <source>
        <dbReference type="EMBL" id="MBG0737930.1"/>
    </source>
</evidence>
<dbReference type="EMBL" id="JADNYM010000001">
    <property type="protein sequence ID" value="MBG0737930.1"/>
    <property type="molecule type" value="Genomic_DNA"/>
</dbReference>
<dbReference type="RefSeq" id="WP_196394876.1">
    <property type="nucleotide sequence ID" value="NZ_JADNYM010000001.1"/>
</dbReference>